<evidence type="ECO:0000259" key="8">
    <source>
        <dbReference type="PROSITE" id="PS50850"/>
    </source>
</evidence>
<dbReference type="Pfam" id="PF07690">
    <property type="entry name" value="MFS_1"/>
    <property type="match status" value="1"/>
</dbReference>
<dbReference type="EMBL" id="RKRK01000002">
    <property type="protein sequence ID" value="RPF57671.1"/>
    <property type="molecule type" value="Genomic_DNA"/>
</dbReference>
<feature type="transmembrane region" description="Helical" evidence="7">
    <location>
        <begin position="365"/>
        <end position="382"/>
    </location>
</feature>
<dbReference type="Proteomes" id="UP000277108">
    <property type="component" value="Unassembled WGS sequence"/>
</dbReference>
<dbReference type="AlphaFoldDB" id="A0A3N5CJ04"/>
<dbReference type="InterPro" id="IPR036259">
    <property type="entry name" value="MFS_trans_sf"/>
</dbReference>
<evidence type="ECO:0000256" key="2">
    <source>
        <dbReference type="ARBA" id="ARBA00022448"/>
    </source>
</evidence>
<evidence type="ECO:0000256" key="1">
    <source>
        <dbReference type="ARBA" id="ARBA00004651"/>
    </source>
</evidence>
<keyword evidence="3" id="KW-1003">Cell membrane</keyword>
<sequence length="390" mass="43162">MPTKLKYLIVAMALNVIGASFLWPLNTIYMSQELGKSLSIAGFVLLLNSLSAMCGNLFGGKLFDQIGGYKTIMTGGLIAFSSLVGLNILHTWPFYAIWLVLLGFGSGMIFPAVYAFAGAIWPEGGRRTFNAIYVAQNVGVAVGTALAGVVADFSFDYIFIANLLMFVLFATIIFTQFRGVEVDANVDTSSHNVMEVKNKTIFFAFMSVLIVYFICWFGYVQWQTTIADLTQHLSISLKQYSLIWTVNGLMIVFMQPVIKPVIKMLKGKYVGQLIVGVLLFMIAFYFTSMQTAFSGFLIGMVIMTFGEMFIWPLLPTIAQDIAPKGRTGAYQGLVNSTATVSRAFGPLVGGFIVDVYNMDILFKSIVGLILFSYVFIGLYSILMKRYQRNT</sequence>
<accession>A0A3N5CJ04</accession>
<feature type="transmembrane region" description="Helical" evidence="7">
    <location>
        <begin position="129"/>
        <end position="151"/>
    </location>
</feature>
<gene>
    <name evidence="9" type="ORF">EDD62_0300</name>
</gene>
<keyword evidence="4 7" id="KW-0812">Transmembrane</keyword>
<keyword evidence="2" id="KW-0813">Transport</keyword>
<dbReference type="GO" id="GO:0005886">
    <property type="term" value="C:plasma membrane"/>
    <property type="evidence" value="ECO:0007669"/>
    <property type="project" value="UniProtKB-SubCell"/>
</dbReference>
<keyword evidence="5 7" id="KW-1133">Transmembrane helix</keyword>
<dbReference type="InterPro" id="IPR011701">
    <property type="entry name" value="MFS"/>
</dbReference>
<feature type="transmembrane region" description="Helical" evidence="7">
    <location>
        <begin position="201"/>
        <end position="222"/>
    </location>
</feature>
<feature type="transmembrane region" description="Helical" evidence="7">
    <location>
        <begin position="242"/>
        <end position="262"/>
    </location>
</feature>
<evidence type="ECO:0000313" key="9">
    <source>
        <dbReference type="EMBL" id="RPF57671.1"/>
    </source>
</evidence>
<name>A0A3N5CJ04_9BACL</name>
<feature type="transmembrane region" description="Helical" evidence="7">
    <location>
        <begin position="157"/>
        <end position="180"/>
    </location>
</feature>
<evidence type="ECO:0000256" key="4">
    <source>
        <dbReference type="ARBA" id="ARBA00022692"/>
    </source>
</evidence>
<evidence type="ECO:0000256" key="7">
    <source>
        <dbReference type="SAM" id="Phobius"/>
    </source>
</evidence>
<dbReference type="Gene3D" id="1.20.1250.20">
    <property type="entry name" value="MFS general substrate transporter like domains"/>
    <property type="match status" value="2"/>
</dbReference>
<keyword evidence="10" id="KW-1185">Reference proteome</keyword>
<feature type="transmembrane region" description="Helical" evidence="7">
    <location>
        <begin position="71"/>
        <end position="89"/>
    </location>
</feature>
<feature type="transmembrane region" description="Helical" evidence="7">
    <location>
        <begin position="37"/>
        <end position="59"/>
    </location>
</feature>
<evidence type="ECO:0000256" key="5">
    <source>
        <dbReference type="ARBA" id="ARBA00022989"/>
    </source>
</evidence>
<feature type="transmembrane region" description="Helical" evidence="7">
    <location>
        <begin position="292"/>
        <end position="311"/>
    </location>
</feature>
<comment type="subcellular location">
    <subcellularLocation>
        <location evidence="1">Cell membrane</location>
        <topology evidence="1">Multi-pass membrane protein</topology>
    </subcellularLocation>
</comment>
<reference evidence="9 10" key="1">
    <citation type="submission" date="2018-11" db="EMBL/GenBank/DDBJ databases">
        <title>Genomic Encyclopedia of Type Strains, Phase IV (KMG-IV): sequencing the most valuable type-strain genomes for metagenomic binning, comparative biology and taxonomic classification.</title>
        <authorList>
            <person name="Goeker M."/>
        </authorList>
    </citation>
    <scope>NUCLEOTIDE SEQUENCE [LARGE SCALE GENOMIC DNA]</scope>
    <source>
        <strain evidence="9 10">DSM 29158</strain>
    </source>
</reference>
<proteinExistence type="predicted"/>
<comment type="caution">
    <text evidence="9">The sequence shown here is derived from an EMBL/GenBank/DDBJ whole genome shotgun (WGS) entry which is preliminary data.</text>
</comment>
<dbReference type="CDD" id="cd17329">
    <property type="entry name" value="MFS_MdtH_MDR_like"/>
    <property type="match status" value="1"/>
</dbReference>
<dbReference type="PROSITE" id="PS50850">
    <property type="entry name" value="MFS"/>
    <property type="match status" value="1"/>
</dbReference>
<evidence type="ECO:0000256" key="6">
    <source>
        <dbReference type="ARBA" id="ARBA00023136"/>
    </source>
</evidence>
<protein>
    <submittedName>
        <fullName evidence="9">MFS transporter</fullName>
    </submittedName>
</protein>
<feature type="domain" description="Major facilitator superfamily (MFS) profile" evidence="8">
    <location>
        <begin position="1"/>
        <end position="384"/>
    </location>
</feature>
<evidence type="ECO:0000256" key="3">
    <source>
        <dbReference type="ARBA" id="ARBA00022475"/>
    </source>
</evidence>
<dbReference type="GO" id="GO:0022857">
    <property type="term" value="F:transmembrane transporter activity"/>
    <property type="evidence" value="ECO:0007669"/>
    <property type="project" value="InterPro"/>
</dbReference>
<dbReference type="PANTHER" id="PTHR23517">
    <property type="entry name" value="RESISTANCE PROTEIN MDTM, PUTATIVE-RELATED-RELATED"/>
    <property type="match status" value="1"/>
</dbReference>
<dbReference type="PANTHER" id="PTHR23517:SF10">
    <property type="entry name" value="MAJOR FACILITATOR SUPERFAMILY (MFS) PROFILE DOMAIN-CONTAINING PROTEIN"/>
    <property type="match status" value="1"/>
</dbReference>
<evidence type="ECO:0000313" key="10">
    <source>
        <dbReference type="Proteomes" id="UP000277108"/>
    </source>
</evidence>
<organism evidence="9 10">
    <name type="scientific">Abyssicoccus albus</name>
    <dbReference type="NCBI Taxonomy" id="1817405"/>
    <lineage>
        <taxon>Bacteria</taxon>
        <taxon>Bacillati</taxon>
        <taxon>Bacillota</taxon>
        <taxon>Bacilli</taxon>
        <taxon>Bacillales</taxon>
        <taxon>Abyssicoccaceae</taxon>
    </lineage>
</organism>
<feature type="transmembrane region" description="Helical" evidence="7">
    <location>
        <begin position="269"/>
        <end position="286"/>
    </location>
</feature>
<feature type="transmembrane region" description="Helical" evidence="7">
    <location>
        <begin position="7"/>
        <end position="25"/>
    </location>
</feature>
<keyword evidence="6 7" id="KW-0472">Membrane</keyword>
<feature type="transmembrane region" description="Helical" evidence="7">
    <location>
        <begin position="95"/>
        <end position="117"/>
    </location>
</feature>
<feature type="transmembrane region" description="Helical" evidence="7">
    <location>
        <begin position="332"/>
        <end position="353"/>
    </location>
</feature>
<dbReference type="InterPro" id="IPR020846">
    <property type="entry name" value="MFS_dom"/>
</dbReference>
<dbReference type="InterPro" id="IPR050171">
    <property type="entry name" value="MFS_Transporters"/>
</dbReference>
<dbReference type="SUPFAM" id="SSF103473">
    <property type="entry name" value="MFS general substrate transporter"/>
    <property type="match status" value="1"/>
</dbReference>